<feature type="transmembrane region" description="Helical" evidence="1">
    <location>
        <begin position="123"/>
        <end position="144"/>
    </location>
</feature>
<dbReference type="EMBL" id="QKWP01000381">
    <property type="protein sequence ID" value="RIB21072.1"/>
    <property type="molecule type" value="Genomic_DNA"/>
</dbReference>
<evidence type="ECO:0000256" key="1">
    <source>
        <dbReference type="SAM" id="Phobius"/>
    </source>
</evidence>
<dbReference type="Proteomes" id="UP000266673">
    <property type="component" value="Unassembled WGS sequence"/>
</dbReference>
<evidence type="ECO:0000313" key="2">
    <source>
        <dbReference type="EMBL" id="RIB21072.1"/>
    </source>
</evidence>
<accession>A0A397VGG8</accession>
<feature type="transmembrane region" description="Helical" evidence="1">
    <location>
        <begin position="20"/>
        <end position="38"/>
    </location>
</feature>
<reference evidence="2 3" key="1">
    <citation type="submission" date="2018-06" db="EMBL/GenBank/DDBJ databases">
        <title>Comparative genomics reveals the genomic features of Rhizophagus irregularis, R. cerebriforme, R. diaphanum and Gigaspora rosea, and their symbiotic lifestyle signature.</title>
        <authorList>
            <person name="Morin E."/>
            <person name="San Clemente H."/>
            <person name="Chen E.C.H."/>
            <person name="De La Providencia I."/>
            <person name="Hainaut M."/>
            <person name="Kuo A."/>
            <person name="Kohler A."/>
            <person name="Murat C."/>
            <person name="Tang N."/>
            <person name="Roy S."/>
            <person name="Loubradou J."/>
            <person name="Henrissat B."/>
            <person name="Grigoriev I.V."/>
            <person name="Corradi N."/>
            <person name="Roux C."/>
            <person name="Martin F.M."/>
        </authorList>
    </citation>
    <scope>NUCLEOTIDE SEQUENCE [LARGE SCALE GENOMIC DNA]</scope>
    <source>
        <strain evidence="2 3">DAOM 194757</strain>
    </source>
</reference>
<gene>
    <name evidence="2" type="ORF">C2G38_2079224</name>
</gene>
<keyword evidence="1" id="KW-0812">Transmembrane</keyword>
<protein>
    <submittedName>
        <fullName evidence="2">Uncharacterized protein</fullName>
    </submittedName>
</protein>
<dbReference type="OrthoDB" id="2353529at2759"/>
<keyword evidence="1" id="KW-1133">Transmembrane helix</keyword>
<name>A0A397VGG8_9GLOM</name>
<evidence type="ECO:0000313" key="3">
    <source>
        <dbReference type="Proteomes" id="UP000266673"/>
    </source>
</evidence>
<feature type="transmembrane region" description="Helical" evidence="1">
    <location>
        <begin position="441"/>
        <end position="463"/>
    </location>
</feature>
<organism evidence="2 3">
    <name type="scientific">Gigaspora rosea</name>
    <dbReference type="NCBI Taxonomy" id="44941"/>
    <lineage>
        <taxon>Eukaryota</taxon>
        <taxon>Fungi</taxon>
        <taxon>Fungi incertae sedis</taxon>
        <taxon>Mucoromycota</taxon>
        <taxon>Glomeromycotina</taxon>
        <taxon>Glomeromycetes</taxon>
        <taxon>Diversisporales</taxon>
        <taxon>Gigasporaceae</taxon>
        <taxon>Gigaspora</taxon>
    </lineage>
</organism>
<dbReference type="AlphaFoldDB" id="A0A397VGG8"/>
<comment type="caution">
    <text evidence="2">The sequence shown here is derived from an EMBL/GenBank/DDBJ whole genome shotgun (WGS) entry which is preliminary data.</text>
</comment>
<proteinExistence type="predicted"/>
<sequence length="526" mass="59445">MSPRNPQEVLSASWQWGNPLKCLLLIIIIVVWGYFLEICGGQPDYIPEVQQLMSFGSFIMTFSFSLLIRITFSHIFAYVQGFFLLSRQGIPFQAIICEDSTPLRVLITCFIMLKQKHNSIYQLFSYIGTLIIYIASIIIGAYAASKLATPYVFYETSINWAQAPTKGLNSSLYSAINTENSFGKINEIQFNALSNWNTMTGIDGNDIAFMPTVFTSTTQLSKKFTDDNGLVKWKLEKGFNNINMLYLNSQCSANTNAPCHFESSGKAHMNISYNKENQMISWLLCEPNRLFTGTISMQMDCIITIKEGIFPLAIVEYPSTDRPRDEYLSQVLLRKNELTDAKELIDDLFNALKFKSNSSNFIFENTAQHMYDSWDCKQDVTCAKNIGAVTTVKFVGAILETAFNIYPLENKLNINDWIKNSASTGFFKVSHKMCLGGNNPLFSIGLMIVIPLALMIIELLPLLHRNKMWWLASDISNDSFSLMRSIKPCGNEWESVLPECTSRPNEAYCVKKVRFSAKGNHVGLSS</sequence>
<feature type="transmembrane region" description="Helical" evidence="1">
    <location>
        <begin position="58"/>
        <end position="79"/>
    </location>
</feature>
<keyword evidence="1" id="KW-0472">Membrane</keyword>
<keyword evidence="3" id="KW-1185">Reference proteome</keyword>